<keyword evidence="6" id="KW-0812">Transmembrane</keyword>
<dbReference type="Pfam" id="PF08376">
    <property type="entry name" value="NIT"/>
    <property type="match status" value="1"/>
</dbReference>
<keyword evidence="6" id="KW-1133">Transmembrane helix</keyword>
<dbReference type="PRINTS" id="PR00260">
    <property type="entry name" value="CHEMTRNSDUCR"/>
</dbReference>
<dbReference type="Pfam" id="PF00015">
    <property type="entry name" value="MCPsignal"/>
    <property type="match status" value="1"/>
</dbReference>
<dbReference type="PROSITE" id="PS50111">
    <property type="entry name" value="CHEMOTAXIS_TRANSDUC_2"/>
    <property type="match status" value="1"/>
</dbReference>
<comment type="similarity">
    <text evidence="4">Belongs to the methyl-accepting chemotaxis (MCP) protein family.</text>
</comment>
<dbReference type="GO" id="GO:0016020">
    <property type="term" value="C:membrane"/>
    <property type="evidence" value="ECO:0007669"/>
    <property type="project" value="InterPro"/>
</dbReference>
<evidence type="ECO:0000256" key="6">
    <source>
        <dbReference type="SAM" id="Phobius"/>
    </source>
</evidence>
<evidence type="ECO:0000259" key="9">
    <source>
        <dbReference type="PROSITE" id="PS50906"/>
    </source>
</evidence>
<dbReference type="Gene3D" id="1.10.287.950">
    <property type="entry name" value="Methyl-accepting chemotaxis protein"/>
    <property type="match status" value="1"/>
</dbReference>
<dbReference type="SUPFAM" id="SSF58104">
    <property type="entry name" value="Methyl-accepting chemotaxis protein (MCP) signaling domain"/>
    <property type="match status" value="1"/>
</dbReference>
<evidence type="ECO:0000313" key="10">
    <source>
        <dbReference type="EMBL" id="CDL36905.1"/>
    </source>
</evidence>
<evidence type="ECO:0000256" key="1">
    <source>
        <dbReference type="ARBA" id="ARBA00022481"/>
    </source>
</evidence>
<proteinExistence type="inferred from homology"/>
<evidence type="ECO:0000313" key="11">
    <source>
        <dbReference type="Proteomes" id="UP000019194"/>
    </source>
</evidence>
<dbReference type="InterPro" id="IPR010910">
    <property type="entry name" value="Nitrate/nitrite_sensing_bac"/>
</dbReference>
<dbReference type="InterPro" id="IPR051310">
    <property type="entry name" value="MCP_chemotaxis"/>
</dbReference>
<keyword evidence="3 5" id="KW-0807">Transducer</keyword>
<organism evidence="10 11">
    <name type="scientific">Citrobacter freundii</name>
    <dbReference type="NCBI Taxonomy" id="546"/>
    <lineage>
        <taxon>Bacteria</taxon>
        <taxon>Pseudomonadati</taxon>
        <taxon>Pseudomonadota</taxon>
        <taxon>Gammaproteobacteria</taxon>
        <taxon>Enterobacterales</taxon>
        <taxon>Enterobacteriaceae</taxon>
        <taxon>Citrobacter</taxon>
        <taxon>Citrobacter freundii complex</taxon>
    </lineage>
</organism>
<dbReference type="Proteomes" id="UP000019194">
    <property type="component" value="Unassembled WGS sequence"/>
</dbReference>
<evidence type="ECO:0000259" key="8">
    <source>
        <dbReference type="PROSITE" id="PS50885"/>
    </source>
</evidence>
<dbReference type="PANTHER" id="PTHR43531:SF11">
    <property type="entry name" value="METHYL-ACCEPTING CHEMOTAXIS PROTEIN 3"/>
    <property type="match status" value="1"/>
</dbReference>
<dbReference type="PANTHER" id="PTHR43531">
    <property type="entry name" value="PROTEIN ICFG"/>
    <property type="match status" value="1"/>
</dbReference>
<comment type="caution">
    <text evidence="10">The sequence shown here is derived from an EMBL/GenBank/DDBJ whole genome shotgun (WGS) entry which is preliminary data.</text>
</comment>
<keyword evidence="2" id="KW-0145">Chemotaxis</keyword>
<evidence type="ECO:0000256" key="4">
    <source>
        <dbReference type="ARBA" id="ARBA00029447"/>
    </source>
</evidence>
<dbReference type="GO" id="GO:0007165">
    <property type="term" value="P:signal transduction"/>
    <property type="evidence" value="ECO:0007669"/>
    <property type="project" value="UniProtKB-KW"/>
</dbReference>
<dbReference type="SMART" id="SM00304">
    <property type="entry name" value="HAMP"/>
    <property type="match status" value="1"/>
</dbReference>
<sequence>MWWVYRMPMKMKLIIALQPLLLALCWFAGSGILTRIETERQMENIAQLTALAHSAGNVVHELQKERGMSVGFLGAAGTTFKDELNAQRALTDREIEVFVRSLSDTALPEGDVATSVAAFKKNILSLATIRENVTQLGLPAADVVKFYTNVIADVLSFVGKLGQLTDSGEMANAFAAYYNLLNLKEQAGIERALLSNIFSSGHFADGQLHQLSDVVSKQNVWLAQSLRLSSPEQAAMLKNRLQSAEASKALSFRETAFNHVENGGFGVDPTTWFKVQTQRIEVMRQIENVTANLLLANAEKLAQDARKKNWQIYMVVSLLALLASLTFAGAIAINMHRQFSDTLRKIAGMNGDLTQRLATPGKDELSSLNRAYNTMLESIQHIVQEIKQGAVVLSDASSSITVGNQDLAQRTDEQAASIVQAVASMEQLSTAITQTADNAREAEHLTIRLEKEVRQASNVASAANQSMGDIRASSEKISNIVTSIDDISFQTNLLALNAAVEAARAGEMGRGFAVVASEVRNLSQRCAKEANQIRELVAQNMVKISEGVERVTASATALEAAADNTTSMKQYIADIARVATEQSQGVTQINQALRPMEQVTQQNAALVSQAASDSLRLDNLSVTMKGLVNRFVV</sequence>
<evidence type="ECO:0000259" key="7">
    <source>
        <dbReference type="PROSITE" id="PS50111"/>
    </source>
</evidence>
<dbReference type="InterPro" id="IPR003660">
    <property type="entry name" value="HAMP_dom"/>
</dbReference>
<evidence type="ECO:0000256" key="2">
    <source>
        <dbReference type="ARBA" id="ARBA00022500"/>
    </source>
</evidence>
<feature type="domain" description="Methyl-accepting transducer" evidence="7">
    <location>
        <begin position="389"/>
        <end position="618"/>
    </location>
</feature>
<reference evidence="10 11" key="1">
    <citation type="submission" date="2013-10" db="EMBL/GenBank/DDBJ databases">
        <title>Antibiotic resistance diversity of beta-lactamase producers in the General Hospital Vienna.</title>
        <authorList>
            <person name="Barisic I."/>
            <person name="Mitteregger D."/>
            <person name="Hirschl A.M."/>
            <person name="Noehammer C."/>
            <person name="Wiesinger-Mayr H."/>
        </authorList>
    </citation>
    <scope>NUCLEOTIDE SEQUENCE [LARGE SCALE GENOMIC DNA]</scope>
    <source>
        <strain evidence="10 11">ISC11</strain>
    </source>
</reference>
<dbReference type="EMBL" id="CBWP010000020">
    <property type="protein sequence ID" value="CDL36905.1"/>
    <property type="molecule type" value="Genomic_DNA"/>
</dbReference>
<dbReference type="PROSITE" id="PS50885">
    <property type="entry name" value="HAMP"/>
    <property type="match status" value="1"/>
</dbReference>
<feature type="transmembrane region" description="Helical" evidence="6">
    <location>
        <begin position="310"/>
        <end position="335"/>
    </location>
</feature>
<dbReference type="InterPro" id="IPR004090">
    <property type="entry name" value="Chemotax_Me-accpt_rcpt"/>
</dbReference>
<evidence type="ECO:0000256" key="5">
    <source>
        <dbReference type="PROSITE-ProRule" id="PRU00284"/>
    </source>
</evidence>
<dbReference type="Pfam" id="PF00672">
    <property type="entry name" value="HAMP"/>
    <property type="match status" value="1"/>
</dbReference>
<feature type="domain" description="HAMP" evidence="8">
    <location>
        <begin position="337"/>
        <end position="384"/>
    </location>
</feature>
<dbReference type="CDD" id="cd06225">
    <property type="entry name" value="HAMP"/>
    <property type="match status" value="1"/>
</dbReference>
<dbReference type="SMART" id="SM00283">
    <property type="entry name" value="MA"/>
    <property type="match status" value="1"/>
</dbReference>
<evidence type="ECO:0000256" key="3">
    <source>
        <dbReference type="ARBA" id="ARBA00023224"/>
    </source>
</evidence>
<dbReference type="AlphaFoldDB" id="A0A7G2IIE7"/>
<dbReference type="InterPro" id="IPR004089">
    <property type="entry name" value="MCPsignal_dom"/>
</dbReference>
<dbReference type="PROSITE" id="PS50906">
    <property type="entry name" value="NIT"/>
    <property type="match status" value="1"/>
</dbReference>
<keyword evidence="1" id="KW-0488">Methylation</keyword>
<name>A0A7G2IIE7_CITFR</name>
<feature type="domain" description="NIT" evidence="9">
    <location>
        <begin position="53"/>
        <end position="301"/>
    </location>
</feature>
<dbReference type="InterPro" id="IPR013587">
    <property type="entry name" value="Nitrate/nitrite_sensing"/>
</dbReference>
<accession>A0A7G2IIE7</accession>
<protein>
    <submittedName>
        <fullName evidence="10">Methyl-accepting chemotaxis sensory transducer</fullName>
    </submittedName>
</protein>
<dbReference type="GO" id="GO:0006935">
    <property type="term" value="P:chemotaxis"/>
    <property type="evidence" value="ECO:0007669"/>
    <property type="project" value="UniProtKB-KW"/>
</dbReference>
<keyword evidence="6" id="KW-0472">Membrane</keyword>
<dbReference type="GO" id="GO:0004888">
    <property type="term" value="F:transmembrane signaling receptor activity"/>
    <property type="evidence" value="ECO:0007669"/>
    <property type="project" value="InterPro"/>
</dbReference>